<sequence length="118" mass="13116">MKSIGAEAVAVIVRVWRGWTEESDADEYESFATETVFPDAGAEIPGLADWEVLRREDGSRVEFVTVARFESWAAVEAFAGPDYEQAHVPDRAEELLADYEEAVRHYESRGGSRDGAFG</sequence>
<evidence type="ECO:0000313" key="1">
    <source>
        <dbReference type="EMBL" id="SEV92683.1"/>
    </source>
</evidence>
<name>A0A1I0MW75_9EURY</name>
<accession>A0A1I0MW75</accession>
<dbReference type="Proteomes" id="UP000198518">
    <property type="component" value="Unassembled WGS sequence"/>
</dbReference>
<reference evidence="1 2" key="1">
    <citation type="submission" date="2016-10" db="EMBL/GenBank/DDBJ databases">
        <authorList>
            <person name="de Groot N.N."/>
        </authorList>
    </citation>
    <scope>NUCLEOTIDE SEQUENCE [LARGE SCALE GENOMIC DNA]</scope>
    <source>
        <strain evidence="1 2">CGMCC 1.5337</strain>
    </source>
</reference>
<dbReference type="InterPro" id="IPR011008">
    <property type="entry name" value="Dimeric_a/b-barrel"/>
</dbReference>
<dbReference type="EMBL" id="FOJA01000001">
    <property type="protein sequence ID" value="SEV92683.1"/>
    <property type="molecule type" value="Genomic_DNA"/>
</dbReference>
<evidence type="ECO:0000313" key="2">
    <source>
        <dbReference type="Proteomes" id="UP000198518"/>
    </source>
</evidence>
<organism evidence="1 2">
    <name type="scientific">Halobacterium jilantaiense</name>
    <dbReference type="NCBI Taxonomy" id="355548"/>
    <lineage>
        <taxon>Archaea</taxon>
        <taxon>Methanobacteriati</taxon>
        <taxon>Methanobacteriota</taxon>
        <taxon>Stenosarchaea group</taxon>
        <taxon>Halobacteria</taxon>
        <taxon>Halobacteriales</taxon>
        <taxon>Halobacteriaceae</taxon>
        <taxon>Halobacterium</taxon>
    </lineage>
</organism>
<keyword evidence="2" id="KW-1185">Reference proteome</keyword>
<evidence type="ECO:0008006" key="3">
    <source>
        <dbReference type="Google" id="ProtNLM"/>
    </source>
</evidence>
<gene>
    <name evidence="1" type="ORF">SAMN04487945_0402</name>
</gene>
<proteinExistence type="predicted"/>
<protein>
    <recommendedName>
        <fullName evidence="3">Antibiotic biosynthesis monooxygenase</fullName>
    </recommendedName>
</protein>
<dbReference type="AlphaFoldDB" id="A0A1I0MW75"/>
<dbReference type="STRING" id="355548.SAMN04487945_0402"/>
<dbReference type="SUPFAM" id="SSF54909">
    <property type="entry name" value="Dimeric alpha+beta barrel"/>
    <property type="match status" value="1"/>
</dbReference>